<accession>A0A3E4PHH9</accession>
<dbReference type="Proteomes" id="UP000261324">
    <property type="component" value="Unassembled WGS sequence"/>
</dbReference>
<dbReference type="PANTHER" id="PTHR37810:SF5">
    <property type="entry name" value="IMMUNITY PROTEIN SDPI"/>
    <property type="match status" value="1"/>
</dbReference>
<comment type="caution">
    <text evidence="3">The sequence shown here is derived from an EMBL/GenBank/DDBJ whole genome shotgun (WGS) entry which is preliminary data.</text>
</comment>
<keyword evidence="1" id="KW-1133">Transmembrane helix</keyword>
<keyword evidence="1" id="KW-0472">Membrane</keyword>
<dbReference type="EMBL" id="QSRA01000029">
    <property type="protein sequence ID" value="RGK79363.1"/>
    <property type="molecule type" value="Genomic_DNA"/>
</dbReference>
<proteinExistence type="predicted"/>
<feature type="transmembrane region" description="Helical" evidence="1">
    <location>
        <begin position="5"/>
        <end position="23"/>
    </location>
</feature>
<evidence type="ECO:0000259" key="2">
    <source>
        <dbReference type="Pfam" id="PF07853"/>
    </source>
</evidence>
<dbReference type="GO" id="GO:0009636">
    <property type="term" value="P:response to toxic substance"/>
    <property type="evidence" value="ECO:0007669"/>
    <property type="project" value="TreeGrafter"/>
</dbReference>
<evidence type="ECO:0000256" key="1">
    <source>
        <dbReference type="SAM" id="Phobius"/>
    </source>
</evidence>
<feature type="transmembrane region" description="Helical" evidence="1">
    <location>
        <begin position="77"/>
        <end position="97"/>
    </location>
</feature>
<dbReference type="InterPro" id="IPR012867">
    <property type="entry name" value="DUF1648"/>
</dbReference>
<dbReference type="PANTHER" id="PTHR37810">
    <property type="entry name" value="IMMUNITY PROTEIN SDPI"/>
    <property type="match status" value="1"/>
</dbReference>
<keyword evidence="1" id="KW-0812">Transmembrane</keyword>
<feature type="domain" description="DUF1648" evidence="2">
    <location>
        <begin position="10"/>
        <end position="57"/>
    </location>
</feature>
<gene>
    <name evidence="3" type="ORF">DXC93_15140</name>
</gene>
<organism evidence="3 4">
    <name type="scientific">Dorea formicigenerans</name>
    <dbReference type="NCBI Taxonomy" id="39486"/>
    <lineage>
        <taxon>Bacteria</taxon>
        <taxon>Bacillati</taxon>
        <taxon>Bacillota</taxon>
        <taxon>Clostridia</taxon>
        <taxon>Lachnospirales</taxon>
        <taxon>Lachnospiraceae</taxon>
        <taxon>Dorea</taxon>
    </lineage>
</organism>
<protein>
    <submittedName>
        <fullName evidence="3">DUF1648 domain-containing protein</fullName>
    </submittedName>
</protein>
<dbReference type="RefSeq" id="WP_027089100.1">
    <property type="nucleotide sequence ID" value="NZ_QSRA01000029.1"/>
</dbReference>
<feature type="transmembrane region" description="Helical" evidence="1">
    <location>
        <begin position="43"/>
        <end position="68"/>
    </location>
</feature>
<dbReference type="AlphaFoldDB" id="A0A3E4PHH9"/>
<evidence type="ECO:0000313" key="3">
    <source>
        <dbReference type="EMBL" id="RGK79363.1"/>
    </source>
</evidence>
<evidence type="ECO:0000313" key="4">
    <source>
        <dbReference type="Proteomes" id="UP000261324"/>
    </source>
</evidence>
<sequence length="98" mass="10736">MKKHIMIGSLICVATVLIFLVFWGKLPSDVPIHFDSNGNVNSVLPKTAVVFGTPAICAILNVFSGFALMKKNEERTFMYYLIPVISIIVAVVILVLAL</sequence>
<reference evidence="3 4" key="1">
    <citation type="submission" date="2018-08" db="EMBL/GenBank/DDBJ databases">
        <title>A genome reference for cultivated species of the human gut microbiota.</title>
        <authorList>
            <person name="Zou Y."/>
            <person name="Xue W."/>
            <person name="Luo G."/>
        </authorList>
    </citation>
    <scope>NUCLEOTIDE SEQUENCE [LARGE SCALE GENOMIC DNA]</scope>
    <source>
        <strain evidence="3 4">TF09-3</strain>
    </source>
</reference>
<name>A0A3E4PHH9_9FIRM</name>
<dbReference type="Pfam" id="PF07853">
    <property type="entry name" value="DUF1648"/>
    <property type="match status" value="1"/>
</dbReference>